<evidence type="ECO:0000256" key="4">
    <source>
        <dbReference type="ARBA" id="ARBA00022771"/>
    </source>
</evidence>
<keyword evidence="17" id="KW-1185">Reference proteome</keyword>
<dbReference type="CDD" id="cd15572">
    <property type="entry name" value="PHD_BRPF"/>
    <property type="match status" value="1"/>
</dbReference>
<dbReference type="InterPro" id="IPR036427">
    <property type="entry name" value="Bromodomain-like_sf"/>
</dbReference>
<proteinExistence type="predicted"/>
<feature type="domain" description="PHD-type" evidence="13">
    <location>
        <begin position="267"/>
        <end position="317"/>
    </location>
</feature>
<protein>
    <recommendedName>
        <fullName evidence="18">Bromodomain protein</fullName>
    </recommendedName>
</protein>
<dbReference type="InterPro" id="IPR013083">
    <property type="entry name" value="Znf_RING/FYVE/PHD"/>
</dbReference>
<feature type="region of interest" description="Disordered" evidence="11">
    <location>
        <begin position="736"/>
        <end position="791"/>
    </location>
</feature>
<dbReference type="PROSITE" id="PS50014">
    <property type="entry name" value="BROMODOMAIN_2"/>
    <property type="match status" value="1"/>
</dbReference>
<feature type="compositionally biased region" description="Basic and acidic residues" evidence="11">
    <location>
        <begin position="112"/>
        <end position="127"/>
    </location>
</feature>
<evidence type="ECO:0000256" key="5">
    <source>
        <dbReference type="ARBA" id="ARBA00022833"/>
    </source>
</evidence>
<dbReference type="InterPro" id="IPR000313">
    <property type="entry name" value="PWWP_dom"/>
</dbReference>
<evidence type="ECO:0008006" key="18">
    <source>
        <dbReference type="Google" id="ProtNLM"/>
    </source>
</evidence>
<dbReference type="InterPro" id="IPR001487">
    <property type="entry name" value="Bromodomain"/>
</dbReference>
<keyword evidence="1" id="KW-0597">Phosphoprotein</keyword>
<evidence type="ECO:0000256" key="3">
    <source>
        <dbReference type="ARBA" id="ARBA00022737"/>
    </source>
</evidence>
<dbReference type="InterPro" id="IPR019786">
    <property type="entry name" value="Zinc_finger_PHD-type_CS"/>
</dbReference>
<dbReference type="EMBL" id="KL367532">
    <property type="protein sequence ID" value="KFD65799.1"/>
    <property type="molecule type" value="Genomic_DNA"/>
</dbReference>
<dbReference type="Pfam" id="PF13831">
    <property type="entry name" value="PHD_2"/>
    <property type="match status" value="1"/>
</dbReference>
<evidence type="ECO:0000256" key="11">
    <source>
        <dbReference type="SAM" id="MobiDB-lite"/>
    </source>
</evidence>
<keyword evidence="7 9" id="KW-0103">Bromodomain</keyword>
<feature type="compositionally biased region" description="Low complexity" evidence="11">
    <location>
        <begin position="880"/>
        <end position="890"/>
    </location>
</feature>
<dbReference type="FunFam" id="3.30.40.10:FF:000008">
    <property type="entry name" value="Bromodomain containing 1, isoform CRA_a"/>
    <property type="match status" value="1"/>
</dbReference>
<feature type="region of interest" description="Disordered" evidence="11">
    <location>
        <begin position="103"/>
        <end position="127"/>
    </location>
</feature>
<dbReference type="SUPFAM" id="SSF63748">
    <property type="entry name" value="Tudor/PWWP/MBT"/>
    <property type="match status" value="1"/>
</dbReference>
<evidence type="ECO:0000259" key="13">
    <source>
        <dbReference type="PROSITE" id="PS50016"/>
    </source>
</evidence>
<feature type="domain" description="PHD-type" evidence="14">
    <location>
        <begin position="321"/>
        <end position="459"/>
    </location>
</feature>
<dbReference type="Gene3D" id="2.30.30.140">
    <property type="match status" value="1"/>
</dbReference>
<dbReference type="PROSITE" id="PS01359">
    <property type="entry name" value="ZF_PHD_1"/>
    <property type="match status" value="1"/>
</dbReference>
<feature type="compositionally biased region" description="Low complexity" evidence="11">
    <location>
        <begin position="770"/>
        <end position="791"/>
    </location>
</feature>
<dbReference type="PROSITE" id="PS51805">
    <property type="entry name" value="EPHD"/>
    <property type="match status" value="1"/>
</dbReference>
<dbReference type="InterPro" id="IPR019542">
    <property type="entry name" value="Enhancer_polycomb-like_N"/>
</dbReference>
<dbReference type="InterPro" id="IPR001965">
    <property type="entry name" value="Znf_PHD"/>
</dbReference>
<dbReference type="Gene3D" id="1.20.920.10">
    <property type="entry name" value="Bromodomain-like"/>
    <property type="match status" value="1"/>
</dbReference>
<feature type="domain" description="Bromo" evidence="12">
    <location>
        <begin position="636"/>
        <end position="706"/>
    </location>
</feature>
<dbReference type="Pfam" id="PF10513">
    <property type="entry name" value="EPL1"/>
    <property type="match status" value="1"/>
</dbReference>
<keyword evidence="4 10" id="KW-0863">Zinc-finger</keyword>
<dbReference type="InterPro" id="IPR011011">
    <property type="entry name" value="Znf_FYVE_PHD"/>
</dbReference>
<dbReference type="PROSITE" id="PS00633">
    <property type="entry name" value="BROMODOMAIN_1"/>
    <property type="match status" value="1"/>
</dbReference>
<dbReference type="GO" id="GO:0006357">
    <property type="term" value="P:regulation of transcription by RNA polymerase II"/>
    <property type="evidence" value="ECO:0007669"/>
    <property type="project" value="TreeGrafter"/>
</dbReference>
<dbReference type="PANTHER" id="PTHR13793:SF107">
    <property type="entry name" value="BROMODOMAIN-CONTAINING PROTEIN HOMOLOG"/>
    <property type="match status" value="1"/>
</dbReference>
<dbReference type="Proteomes" id="UP000030764">
    <property type="component" value="Unassembled WGS sequence"/>
</dbReference>
<dbReference type="PROSITE" id="PS50016">
    <property type="entry name" value="ZF_PHD_2"/>
    <property type="match status" value="1"/>
</dbReference>
<evidence type="ECO:0000256" key="1">
    <source>
        <dbReference type="ARBA" id="ARBA00022553"/>
    </source>
</evidence>
<dbReference type="SUPFAM" id="SSF47370">
    <property type="entry name" value="Bromodomain"/>
    <property type="match status" value="1"/>
</dbReference>
<keyword evidence="2" id="KW-0479">Metal-binding</keyword>
<dbReference type="SUPFAM" id="SSF57903">
    <property type="entry name" value="FYVE/PHD zinc finger"/>
    <property type="match status" value="1"/>
</dbReference>
<evidence type="ECO:0000313" key="15">
    <source>
        <dbReference type="EMBL" id="KFD54374.1"/>
    </source>
</evidence>
<dbReference type="SMART" id="SM00293">
    <property type="entry name" value="PWWP"/>
    <property type="match status" value="1"/>
</dbReference>
<evidence type="ECO:0000256" key="10">
    <source>
        <dbReference type="PROSITE-ProRule" id="PRU00146"/>
    </source>
</evidence>
<organism evidence="16">
    <name type="scientific">Trichuris suis</name>
    <name type="common">pig whipworm</name>
    <dbReference type="NCBI Taxonomy" id="68888"/>
    <lineage>
        <taxon>Eukaryota</taxon>
        <taxon>Metazoa</taxon>
        <taxon>Ecdysozoa</taxon>
        <taxon>Nematoda</taxon>
        <taxon>Enoplea</taxon>
        <taxon>Dorylaimia</taxon>
        <taxon>Trichinellida</taxon>
        <taxon>Trichuridae</taxon>
        <taxon>Trichuris</taxon>
    </lineage>
</organism>
<dbReference type="PRINTS" id="PR00503">
    <property type="entry name" value="BROMODOMAIN"/>
</dbReference>
<dbReference type="Proteomes" id="UP000030758">
    <property type="component" value="Unassembled WGS sequence"/>
</dbReference>
<dbReference type="PANTHER" id="PTHR13793">
    <property type="entry name" value="PHD FINGER PROTEINS"/>
    <property type="match status" value="1"/>
</dbReference>
<dbReference type="InterPro" id="IPR018359">
    <property type="entry name" value="Bromodomain_CS"/>
</dbReference>
<dbReference type="Pfam" id="PF00855">
    <property type="entry name" value="PWWP"/>
    <property type="match status" value="1"/>
</dbReference>
<feature type="region of interest" description="Disordered" evidence="11">
    <location>
        <begin position="810"/>
        <end position="832"/>
    </location>
</feature>
<accession>A0A085N8K3</accession>
<sequence>MVGVSAEVRKLIDQLRASKPPFRCPRNGCDRVYKSFSGIKSHLATCQPACSATPVSLPGPSSRKSQRPMSWLQAQENIEISLGGSVVTLRIWENHEVLPLASNAKTSADETPSSKDPRRESSLRKTTDKDIDEQLKLDLPSRKCAFRACVLYVTCKLCPVVKAGKSLEHGFEANLKYRPRKAPSMPGAYIRLADTALWGTGDGESDEVEYDMDDEDVHWLQAMNNSRASLNLPRVSDSIFEYLFDRLEKESYFQSPNGPQEGLVDDDAVCCVCNDGECENTNVILFCDMCNLAVHQECYGVPYIPEGQWLCKRCLLSPSEPVSCCLCPNLGGAMKQTSDNRWAHVACALWIPEVHFANSVFLEPIEVFTTAQRLLFVVIITLFFKKGIHRVPTARRRLICYICKQRDAGACIQCNKSSCYTAFHVTCALSANWHLKFELGRDDSELVVVHKTALCDMHGPVEERSKGLDGGAKCETLRLQQRREQSRQNIRKTRKLLAEKRSASSTILVPVIPMRRLSQIISKVKIARKKEFFERLRAFWMLKRRSRFGVPLLRRLQVSQQTARITSYRNKSVMIRQYAKLWHSARTSLEMGRLVLELLRKREKQEREIAMQLKKVDDHKLWPIKDFLLDVLDQLDKVDEDGVFAEPVDANRVRGYRDIIKQPMDLSTMRSNVLSLRYLDVEEFAKDFDLMVNNCLKFNEGNHYFYSEGLRMKKEGGKIIQRAIVQFKKYDMTPLLDSSDESDVDSSEGKISLSERKCSSEGGSPYATRSVNSAEKCNSSSSSTTMPSYSGVSSQLNKVVSSPNLLNNISTDGSIDGEPQAKRSRIPSTSAASPYKRLLSSLSPPNAADVNKVGNSTVPVENKLPNLFYQFRGDACSPTSESNSEVCSSSAEKENADSPLLNVTSPTTSDFIETISLEPLDLVWARFSLTAPWFPGILIDPNMKTPSKILNIPQPTEKVLRKRSMQEPYLVNLFNADNTWHWLSRCNLRPLGLDACFDNSCLRESSNAGNSQDVLNAYEQAMKYRCLITGEALPKIIEGA</sequence>
<evidence type="ECO:0000313" key="16">
    <source>
        <dbReference type="EMBL" id="KFD65799.1"/>
    </source>
</evidence>
<dbReference type="InterPro" id="IPR019787">
    <property type="entry name" value="Znf_PHD-finger"/>
</dbReference>
<keyword evidence="8" id="KW-0539">Nucleus</keyword>
<dbReference type="InterPro" id="IPR050701">
    <property type="entry name" value="Histone_Mod_Regulator"/>
</dbReference>
<dbReference type="GO" id="GO:0008270">
    <property type="term" value="F:zinc ion binding"/>
    <property type="evidence" value="ECO:0007669"/>
    <property type="project" value="UniProtKB-KW"/>
</dbReference>
<dbReference type="Pfam" id="PF00439">
    <property type="entry name" value="Bromodomain"/>
    <property type="match status" value="1"/>
</dbReference>
<evidence type="ECO:0000256" key="7">
    <source>
        <dbReference type="ARBA" id="ARBA00023117"/>
    </source>
</evidence>
<feature type="region of interest" description="Disordered" evidence="11">
    <location>
        <begin position="880"/>
        <end position="902"/>
    </location>
</feature>
<evidence type="ECO:0000259" key="12">
    <source>
        <dbReference type="PROSITE" id="PS50014"/>
    </source>
</evidence>
<keyword evidence="3" id="KW-0677">Repeat</keyword>
<evidence type="ECO:0000256" key="9">
    <source>
        <dbReference type="PROSITE-ProRule" id="PRU00035"/>
    </source>
</evidence>
<evidence type="ECO:0000256" key="8">
    <source>
        <dbReference type="ARBA" id="ARBA00023242"/>
    </source>
</evidence>
<keyword evidence="6" id="KW-0007">Acetylation</keyword>
<dbReference type="Pfam" id="PF13771">
    <property type="entry name" value="zf-HC5HC2H"/>
    <property type="match status" value="1"/>
</dbReference>
<evidence type="ECO:0000313" key="17">
    <source>
        <dbReference type="Proteomes" id="UP000030764"/>
    </source>
</evidence>
<dbReference type="AlphaFoldDB" id="A0A085N8K3"/>
<evidence type="ECO:0000256" key="6">
    <source>
        <dbReference type="ARBA" id="ARBA00022990"/>
    </source>
</evidence>
<gene>
    <name evidence="15" type="ORF">M513_04717</name>
    <name evidence="16" type="ORF">M514_04717</name>
</gene>
<dbReference type="SMART" id="SM00249">
    <property type="entry name" value="PHD"/>
    <property type="match status" value="2"/>
</dbReference>
<evidence type="ECO:0000259" key="14">
    <source>
        <dbReference type="PROSITE" id="PS51805"/>
    </source>
</evidence>
<evidence type="ECO:0000256" key="2">
    <source>
        <dbReference type="ARBA" id="ARBA00022723"/>
    </source>
</evidence>
<dbReference type="SMART" id="SM00297">
    <property type="entry name" value="BROMO"/>
    <property type="match status" value="1"/>
</dbReference>
<dbReference type="InterPro" id="IPR034732">
    <property type="entry name" value="EPHD"/>
</dbReference>
<name>A0A085N8K3_9BILA</name>
<dbReference type="EMBL" id="KL363208">
    <property type="protein sequence ID" value="KFD54374.1"/>
    <property type="molecule type" value="Genomic_DNA"/>
</dbReference>
<reference evidence="16 17" key="1">
    <citation type="journal article" date="2014" name="Nat. Genet.">
        <title>Genome and transcriptome of the porcine whipworm Trichuris suis.</title>
        <authorList>
            <person name="Jex A.R."/>
            <person name="Nejsum P."/>
            <person name="Schwarz E.M."/>
            <person name="Hu L."/>
            <person name="Young N.D."/>
            <person name="Hall R.S."/>
            <person name="Korhonen P.K."/>
            <person name="Liao S."/>
            <person name="Thamsborg S."/>
            <person name="Xia J."/>
            <person name="Xu P."/>
            <person name="Wang S."/>
            <person name="Scheerlinck J.P."/>
            <person name="Hofmann A."/>
            <person name="Sternberg P.W."/>
            <person name="Wang J."/>
            <person name="Gasser R.B."/>
        </authorList>
    </citation>
    <scope>NUCLEOTIDE SEQUENCE [LARGE SCALE GENOMIC DNA]</scope>
    <source>
        <strain evidence="16">DCEP-RM93F</strain>
        <strain evidence="15">DCEP-RM93M</strain>
    </source>
</reference>
<dbReference type="CDD" id="cd05839">
    <property type="entry name" value="PWWP_BRPF"/>
    <property type="match status" value="1"/>
</dbReference>
<keyword evidence="5" id="KW-0862">Zinc</keyword>
<dbReference type="Pfam" id="PF13832">
    <property type="entry name" value="zf-HC5HC2H_2"/>
    <property type="match status" value="1"/>
</dbReference>
<dbReference type="Gene3D" id="3.30.40.10">
    <property type="entry name" value="Zinc/RING finger domain, C3HC4 (zinc finger)"/>
    <property type="match status" value="2"/>
</dbReference>